<dbReference type="SUPFAM" id="SSF48403">
    <property type="entry name" value="Ankyrin repeat"/>
    <property type="match status" value="1"/>
</dbReference>
<dbReference type="PANTHER" id="PTHR46586:SF3">
    <property type="entry name" value="ANKYRIN REPEAT-CONTAINING PROTEIN"/>
    <property type="match status" value="1"/>
</dbReference>
<sequence>METTSPDAAEPTTSVTALPPEIIVHILDFVDDATFCAARAAHGRFVVHDREALHRTRRLPRWLRTDPHALCGRNHAEAIRALVEAGVPLGCQHMATAVAQRAFDVVLALPASACVQGHIPSAAVDAAATVGDLEALNRLRDSGRVLWSRRAMDLAAAHGHLAVVEFLGAVGVVGTTDAIDDAALNGHAAVVAFLLAHRHTPCNDPALGRVIARSPAQESFGREGCTSDAMCNAALNGHLEIVRMLDVNGARCRPDAMDCAAAGGHLDVVAYLDQHRTEGCTTDAMDDAASRGHYDVVVYLDTRRREGCTTKAMDGAADAGRLDIVSYLHHNRPEGCTTWAMDAAAGEGHLDVVRFLHEHRTEGCTADAVDMAAVAGFLDVVAYLCEHVQAGCCPRTIDRAAEAGHDAVVRYLYGRFGARCTLAAVRASQRHGHADTAALLRDAIAA</sequence>
<dbReference type="PANTHER" id="PTHR46586">
    <property type="entry name" value="ANKYRIN REPEAT-CONTAINING PROTEIN"/>
    <property type="match status" value="1"/>
</dbReference>
<dbReference type="InterPro" id="IPR036770">
    <property type="entry name" value="Ankyrin_rpt-contain_sf"/>
</dbReference>
<name>A0A811BPA0_9VIRU</name>
<dbReference type="Proteomes" id="UP001253637">
    <property type="component" value="Segment"/>
</dbReference>
<dbReference type="Gene3D" id="1.25.40.20">
    <property type="entry name" value="Ankyrin repeat-containing domain"/>
    <property type="match status" value="3"/>
</dbReference>
<protein>
    <submittedName>
        <fullName evidence="1">Ankyrin repeat domain containing protein</fullName>
    </submittedName>
</protein>
<proteinExistence type="predicted"/>
<evidence type="ECO:0000313" key="2">
    <source>
        <dbReference type="Proteomes" id="UP001253637"/>
    </source>
</evidence>
<organism evidence="1 2">
    <name type="scientific">Pandoravirus japonicus</name>
    <dbReference type="NCBI Taxonomy" id="2823154"/>
    <lineage>
        <taxon>Viruses</taxon>
        <taxon>Pandoravirus</taxon>
    </lineage>
</organism>
<evidence type="ECO:0000313" key="1">
    <source>
        <dbReference type="EMBL" id="BCU02797.1"/>
    </source>
</evidence>
<dbReference type="EMBL" id="LC625835">
    <property type="protein sequence ID" value="BCU02797.1"/>
    <property type="molecule type" value="Genomic_DNA"/>
</dbReference>
<dbReference type="InterPro" id="IPR052050">
    <property type="entry name" value="SecEffector_AnkRepeat"/>
</dbReference>
<reference evidence="1" key="1">
    <citation type="submission" date="2021-04" db="EMBL/GenBank/DDBJ databases">
        <title>Draft Genome Sequence of Pandoravirus japonicus, Isolated from the Sabaishi River of Niigata, Japan.</title>
        <authorList>
            <person name="Hosokawa N."/>
            <person name="Takahashi H."/>
            <person name="Aoki K."/>
            <person name="Takemura M."/>
        </authorList>
    </citation>
    <scope>NUCLEOTIDE SEQUENCE</scope>
</reference>
<accession>A0A811BPA0</accession>